<name>A0ABU0NH65_STRRH</name>
<evidence type="ECO:0000313" key="2">
    <source>
        <dbReference type="Proteomes" id="UP001230654"/>
    </source>
</evidence>
<dbReference type="RefSeq" id="WP_307161061.1">
    <property type="nucleotide sequence ID" value="NZ_JAUSWV010000002.1"/>
</dbReference>
<protein>
    <submittedName>
        <fullName evidence="1">Protein-tyrosine-phosphatase</fullName>
    </submittedName>
</protein>
<sequence>MSSTPSANCRAPLKVRDRPRHARRRYLNWPVADPDGAAVAVVRDIRDAIDARNTELLPSLPA</sequence>
<comment type="caution">
    <text evidence="1">The sequence shown here is derived from an EMBL/GenBank/DDBJ whole genome shotgun (WGS) entry which is preliminary data.</text>
</comment>
<dbReference type="EMBL" id="JAUSWV010000002">
    <property type="protein sequence ID" value="MDQ0578434.1"/>
    <property type="molecule type" value="Genomic_DNA"/>
</dbReference>
<dbReference type="Proteomes" id="UP001230654">
    <property type="component" value="Unassembled WGS sequence"/>
</dbReference>
<proteinExistence type="predicted"/>
<gene>
    <name evidence="1" type="ORF">QF030_000612</name>
</gene>
<evidence type="ECO:0000313" key="1">
    <source>
        <dbReference type="EMBL" id="MDQ0578434.1"/>
    </source>
</evidence>
<keyword evidence="2" id="KW-1185">Reference proteome</keyword>
<accession>A0ABU0NH65</accession>
<reference evidence="1 2" key="1">
    <citation type="submission" date="2023-07" db="EMBL/GenBank/DDBJ databases">
        <title>Comparative genomics of wheat-associated soil bacteria to identify genetic determinants of phenazine resistance.</title>
        <authorList>
            <person name="Mouncey N."/>
        </authorList>
    </citation>
    <scope>NUCLEOTIDE SEQUENCE [LARGE SCALE GENOMIC DNA]</scope>
    <source>
        <strain evidence="1 2">B2I6</strain>
    </source>
</reference>
<organism evidence="1 2">
    <name type="scientific">Streptomyces rishiriensis</name>
    <dbReference type="NCBI Taxonomy" id="68264"/>
    <lineage>
        <taxon>Bacteria</taxon>
        <taxon>Bacillati</taxon>
        <taxon>Actinomycetota</taxon>
        <taxon>Actinomycetes</taxon>
        <taxon>Kitasatosporales</taxon>
        <taxon>Streptomycetaceae</taxon>
        <taxon>Streptomyces</taxon>
    </lineage>
</organism>